<evidence type="ECO:0000313" key="3">
    <source>
        <dbReference type="Proteomes" id="UP000036503"/>
    </source>
</evidence>
<protein>
    <recommendedName>
        <fullName evidence="4">DUF4153 domain-containing protein</fullName>
    </recommendedName>
</protein>
<feature type="transmembrane region" description="Helical" evidence="1">
    <location>
        <begin position="309"/>
        <end position="328"/>
    </location>
</feature>
<dbReference type="InParanoid" id="A0A0J6X045"/>
<evidence type="ECO:0000256" key="1">
    <source>
        <dbReference type="SAM" id="Phobius"/>
    </source>
</evidence>
<feature type="transmembrane region" description="Helical" evidence="1">
    <location>
        <begin position="24"/>
        <end position="43"/>
    </location>
</feature>
<evidence type="ECO:0000313" key="2">
    <source>
        <dbReference type="EMBL" id="KMO87898.1"/>
    </source>
</evidence>
<dbReference type="Proteomes" id="UP000036503">
    <property type="component" value="Unassembled WGS sequence"/>
</dbReference>
<keyword evidence="1" id="KW-1133">Transmembrane helix</keyword>
<dbReference type="EMBL" id="LEKT01000001">
    <property type="protein sequence ID" value="KMO87898.1"/>
    <property type="molecule type" value="Genomic_DNA"/>
</dbReference>
<feature type="transmembrane region" description="Helical" evidence="1">
    <location>
        <begin position="121"/>
        <end position="144"/>
    </location>
</feature>
<keyword evidence="1" id="KW-0472">Membrane</keyword>
<organism evidence="2 3">
    <name type="scientific">Megasphaera cerevisiae DSM 20462</name>
    <dbReference type="NCBI Taxonomy" id="1122219"/>
    <lineage>
        <taxon>Bacteria</taxon>
        <taxon>Bacillati</taxon>
        <taxon>Bacillota</taxon>
        <taxon>Negativicutes</taxon>
        <taxon>Veillonellales</taxon>
        <taxon>Veillonellaceae</taxon>
        <taxon>Megasphaera</taxon>
    </lineage>
</organism>
<keyword evidence="1" id="KW-0812">Transmembrane</keyword>
<gene>
    <name evidence="2" type="ORF">AB840_00510</name>
</gene>
<dbReference type="InterPro" id="IPR025291">
    <property type="entry name" value="DUF4153"/>
</dbReference>
<feature type="transmembrane region" description="Helical" evidence="1">
    <location>
        <begin position="55"/>
        <end position="72"/>
    </location>
</feature>
<feature type="transmembrane region" description="Helical" evidence="1">
    <location>
        <begin position="250"/>
        <end position="272"/>
    </location>
</feature>
<sequence>MSILLFSILAYIICAKTSDSVYDYVTASLICTTIFSALWQIIIEIQYTLSKIPARFRYMPVAVFGIVLFILFCITDNIGYVSLYTVGISIALLSFIFFLLSHQSRSGEAVFNQLFCGFLKAAALTLLVSFSLMICLAALHLLIIDLTFPAYAVVFDFAVVIIGTNVFLAFIPIVTEKAKPSFLLYKILQWVILPIYAFLILILYAYILMICKNGSMPVGQMNWFASLAVFVYVFYYMTCRQCTTMPGIVFFLKWGGIMLLPIITVQLLGVYIRYEAFGLTDVRYASMICTGFGIIVVLNGLFRHSLQKLFLLSALFSIIFTVTPLNIFDLPYKEQMTRIETILTEKKMLQNEIIITSDELSAKDKEIIASAYDYMRSQNKLQIQQTCTKAALILNSPVIQKIAAEKGNFLLWSFTNSSQAVPIAGYQTMYILDTTTENGYITVPVSNGMTKTFYIADYADTLCRNIVSPDQSVAGNHDIRVPGMQLTLDNNHLLYLQWLHIRKIKDNHSRIALSGYVLEK</sequence>
<accession>A0A0J6X045</accession>
<feature type="transmembrane region" description="Helical" evidence="1">
    <location>
        <begin position="221"/>
        <end position="238"/>
    </location>
</feature>
<dbReference type="PATRIC" id="fig|1122219.3.peg.110"/>
<dbReference type="STRING" id="39029.BSR42_06380"/>
<evidence type="ECO:0008006" key="4">
    <source>
        <dbReference type="Google" id="ProtNLM"/>
    </source>
</evidence>
<comment type="caution">
    <text evidence="2">The sequence shown here is derived from an EMBL/GenBank/DDBJ whole genome shotgun (WGS) entry which is preliminary data.</text>
</comment>
<dbReference type="AlphaFoldDB" id="A0A0J6X045"/>
<proteinExistence type="predicted"/>
<feature type="transmembrane region" description="Helical" evidence="1">
    <location>
        <begin position="150"/>
        <end position="175"/>
    </location>
</feature>
<name>A0A0J6X045_9FIRM</name>
<feature type="transmembrane region" description="Helical" evidence="1">
    <location>
        <begin position="78"/>
        <end position="100"/>
    </location>
</feature>
<keyword evidence="3" id="KW-1185">Reference proteome</keyword>
<feature type="transmembrane region" description="Helical" evidence="1">
    <location>
        <begin position="187"/>
        <end position="209"/>
    </location>
</feature>
<dbReference type="Pfam" id="PF13687">
    <property type="entry name" value="DUF4153"/>
    <property type="match status" value="1"/>
</dbReference>
<reference evidence="2 3" key="1">
    <citation type="submission" date="2015-06" db="EMBL/GenBank/DDBJ databases">
        <title>Draft genome sequence of beer spoilage bacterium Megasphaera cerevisiae type strain 20462.</title>
        <authorList>
            <person name="Kutumbaka K."/>
            <person name="Pasmowitz J."/>
            <person name="Mategko J."/>
            <person name="Reyes D."/>
            <person name="Friedrich A."/>
            <person name="Han S."/>
            <person name="Martens-Habbena W."/>
            <person name="Neal-McKinney J."/>
            <person name="Janagama H.K."/>
            <person name="Nadala C."/>
            <person name="Samadpour M."/>
        </authorList>
    </citation>
    <scope>NUCLEOTIDE SEQUENCE [LARGE SCALE GENOMIC DNA]</scope>
    <source>
        <strain evidence="2 3">DSM 20462</strain>
    </source>
</reference>
<feature type="transmembrane region" description="Helical" evidence="1">
    <location>
        <begin position="284"/>
        <end position="302"/>
    </location>
</feature>